<dbReference type="AlphaFoldDB" id="A0A5D4HEN1"/>
<name>A0A5D4HEN1_9SPHI</name>
<accession>A0A5D4HEN1</accession>
<dbReference type="EMBL" id="VTAV01000001">
    <property type="protein sequence ID" value="TYR38259.1"/>
    <property type="molecule type" value="Genomic_DNA"/>
</dbReference>
<dbReference type="RefSeq" id="WP_148917722.1">
    <property type="nucleotide sequence ID" value="NZ_VTAV01000001.1"/>
</dbReference>
<dbReference type="InterPro" id="IPR010994">
    <property type="entry name" value="RuvA_2-like"/>
</dbReference>
<comment type="caution">
    <text evidence="1">The sequence shown here is derived from an EMBL/GenBank/DDBJ whole genome shotgun (WGS) entry which is preliminary data.</text>
</comment>
<dbReference type="Proteomes" id="UP000322362">
    <property type="component" value="Unassembled WGS sequence"/>
</dbReference>
<reference evidence="1 2" key="1">
    <citation type="submission" date="2019-08" db="EMBL/GenBank/DDBJ databases">
        <title>Phlebobacter frassis gen. nov. sp. nov., a new member of family Sphingobacteriaceae isolated from sand fly rearing media.</title>
        <authorList>
            <person name="Kakumanu M.L."/>
            <person name="Marayati B.F."/>
            <person name="Wada-Katsumata A."/>
            <person name="Wasserberg G."/>
            <person name="Schal C."/>
            <person name="Apperson C.S."/>
            <person name="Ponnusamy L."/>
        </authorList>
    </citation>
    <scope>NUCLEOTIDE SEQUENCE [LARGE SCALE GENOMIC DNA]</scope>
    <source>
        <strain evidence="1 2">SSI9</strain>
    </source>
</reference>
<dbReference type="SUPFAM" id="SSF47781">
    <property type="entry name" value="RuvA domain 2-like"/>
    <property type="match status" value="1"/>
</dbReference>
<organism evidence="1 2">
    <name type="scientific">Sphingobacterium phlebotomi</name>
    <dbReference type="NCBI Taxonomy" id="2605433"/>
    <lineage>
        <taxon>Bacteria</taxon>
        <taxon>Pseudomonadati</taxon>
        <taxon>Bacteroidota</taxon>
        <taxon>Sphingobacteriia</taxon>
        <taxon>Sphingobacteriales</taxon>
        <taxon>Sphingobacteriaceae</taxon>
        <taxon>Sphingobacterium</taxon>
    </lineage>
</organism>
<evidence type="ECO:0000313" key="2">
    <source>
        <dbReference type="Proteomes" id="UP000322362"/>
    </source>
</evidence>
<evidence type="ECO:0000313" key="1">
    <source>
        <dbReference type="EMBL" id="TYR38259.1"/>
    </source>
</evidence>
<proteinExistence type="predicted"/>
<protein>
    <submittedName>
        <fullName evidence="1">Helix-hairpin-helix domain-containing protein</fullName>
    </submittedName>
</protein>
<gene>
    <name evidence="1" type="ORF">FXV77_02980</name>
</gene>
<keyword evidence="2" id="KW-1185">Reference proteome</keyword>
<sequence>MKRRLLLTVVTLYLSVQQFYLSFSYGRKSNALTCKKSFLPPDSLADNIASWGVSKRFTFVFIFTGTVLLGYSTLVKSQTWSESSTVEQIVEQLVEEVEEEIEIDEFLELLRHYHTRPIDLNKTDEHELAKLLFLSPLQIASLLAHREETGKFLSVLELQGIANFDLPTIERLSPFVTVSSTSTLEGLTLAKLYNDSEQQLMLRYGTVFQKQRGYLITDSARSRYLGDANRYMLRYRFNFRNRLRLAINMEKDAGEPFFREKQRYGFDHYGISLYVKDLGVFKELLLGNYALQIGQGLVMWNGLSFGKGAMITSSARQGAGLRSYTSMNEHNYLSGFATRLSFDNWEITPFVSWRKLSGNRSVTEDGSYIISSISASGLHRTPNELRNRQAISQGVAGIDITYRYKRLKLGAVGVYTQYNGTIVHDGSPRHMYSFEGDRLTNLGINYQYTFRNVYLFGETSHQYGQGWATLNGLIASLHPKVSAFVNYRNYQRNYHGVFAQALGEGSAVANEEGIYTGIMFHKSRKLEWVSYIDVFRFPWLRYRVDEPSAGMDILSQFTYTWYRIGHISLRYRHRLKQENNSAAPPERMVVDVLKDQLRLAFQYKLSDRWEIRTRTEGLRYEKDGRIDFGGLAYQDVFWRPARLPVQANMRFAIFSTDSYDARLYAYENDVLYASGFPMYNGKGGRAYINLRYSINRKTDFWLRYSQTHYLDGETVGSGLDQSDGPRRSDIKIQFRYRW</sequence>